<feature type="transmembrane region" description="Helical" evidence="6">
    <location>
        <begin position="376"/>
        <end position="401"/>
    </location>
</feature>
<dbReference type="GO" id="GO:0022857">
    <property type="term" value="F:transmembrane transporter activity"/>
    <property type="evidence" value="ECO:0007669"/>
    <property type="project" value="InterPro"/>
</dbReference>
<feature type="transmembrane region" description="Helical" evidence="6">
    <location>
        <begin position="284"/>
        <end position="305"/>
    </location>
</feature>
<reference evidence="8" key="1">
    <citation type="journal article" date="2017" name="Mycologia">
        <title>Fusarium algeriense, sp. nov., a novel toxigenic crown rot pathogen of durum wheat from Algeria is nested in the Fusarium burgessii species complex.</title>
        <authorList>
            <person name="Laraba I."/>
            <person name="Keddad A."/>
            <person name="Boureghda H."/>
            <person name="Abdallah N."/>
            <person name="Vaughan M.M."/>
            <person name="Proctor R.H."/>
            <person name="Busman M."/>
            <person name="O'Donnell K."/>
        </authorList>
    </citation>
    <scope>NUCLEOTIDE SEQUENCE</scope>
    <source>
        <strain evidence="8">NRRL 25174</strain>
    </source>
</reference>
<keyword evidence="4 6" id="KW-0472">Membrane</keyword>
<evidence type="ECO:0000256" key="4">
    <source>
        <dbReference type="ARBA" id="ARBA00023136"/>
    </source>
</evidence>
<dbReference type="OrthoDB" id="2587356at2759"/>
<feature type="transmembrane region" description="Helical" evidence="6">
    <location>
        <begin position="112"/>
        <end position="130"/>
    </location>
</feature>
<dbReference type="InterPro" id="IPR020846">
    <property type="entry name" value="MFS_dom"/>
</dbReference>
<protein>
    <submittedName>
        <fullName evidence="8">Major facilitator superfamily transporter</fullName>
    </submittedName>
</protein>
<name>A0A9P5DR86_9HYPO</name>
<keyword evidence="5" id="KW-0325">Glycoprotein</keyword>
<dbReference type="AlphaFoldDB" id="A0A9P5DR86"/>
<keyword evidence="2 6" id="KW-0812">Transmembrane</keyword>
<keyword evidence="9" id="KW-1185">Reference proteome</keyword>
<evidence type="ECO:0000256" key="1">
    <source>
        <dbReference type="ARBA" id="ARBA00004141"/>
    </source>
</evidence>
<sequence length="518" mass="54408">MRELKPAAAASEEIEFTANTAQHQVQAFDEMDDGSPISYKLSTRTYIVLIVMGLTWGTCTMANIGPSTTSAGAASTLGGDAISSWIPNASLFPIIGLQPVWGSLADRFGKKWFIAAGGIAGVVGNIVAGTAKSTEIIIAGQTIAGLGSSLFLVVIPASMEIVPAAHRSFAQGLLGSINGCAAIMALLVAGAFAKSSTYGWRWVYYLNAIFFGTCALCITASYNPPPTRLQRETSAKDSLKSVDLIGIALLLSGIIPIVVSLTWGEKYCLKEGLLDHRFFQGRNYAVILAVAFIDGMLLYGVNAFLPQEIGGLFEDDAVMIAVYLLPLNICVIIGIMSSTYILGAFRHYRILLISSMALISLFCGLLSLINSQRLPMLLAFTGLIGFGVGVTTSIPTVILTYSVPSHLIGTAGTLLAAFRALGGTIGITIFATIYGNYMTNHLVPDLSKAVLSAGLPASSVGDFVSGLIAGNSSIGNITGATPDTIEVATRTHESITAEAFKFVWVANAAIGVIATFCE</sequence>
<organism evidence="8 9">
    <name type="scientific">Fusarium beomiforme</name>
    <dbReference type="NCBI Taxonomy" id="44412"/>
    <lineage>
        <taxon>Eukaryota</taxon>
        <taxon>Fungi</taxon>
        <taxon>Dikarya</taxon>
        <taxon>Ascomycota</taxon>
        <taxon>Pezizomycotina</taxon>
        <taxon>Sordariomycetes</taxon>
        <taxon>Hypocreomycetidae</taxon>
        <taxon>Hypocreales</taxon>
        <taxon>Nectriaceae</taxon>
        <taxon>Fusarium</taxon>
        <taxon>Fusarium burgessii species complex</taxon>
    </lineage>
</organism>
<dbReference type="PANTHER" id="PTHR23501">
    <property type="entry name" value="MAJOR FACILITATOR SUPERFAMILY"/>
    <property type="match status" value="1"/>
</dbReference>
<feature type="transmembrane region" description="Helical" evidence="6">
    <location>
        <begin position="244"/>
        <end position="264"/>
    </location>
</feature>
<evidence type="ECO:0000259" key="7">
    <source>
        <dbReference type="PROSITE" id="PS50850"/>
    </source>
</evidence>
<feature type="transmembrane region" description="Helical" evidence="6">
    <location>
        <begin position="317"/>
        <end position="342"/>
    </location>
</feature>
<keyword evidence="3 6" id="KW-1133">Transmembrane helix</keyword>
<evidence type="ECO:0000313" key="9">
    <source>
        <dbReference type="Proteomes" id="UP000730481"/>
    </source>
</evidence>
<evidence type="ECO:0000256" key="3">
    <source>
        <dbReference type="ARBA" id="ARBA00022989"/>
    </source>
</evidence>
<feature type="transmembrane region" description="Helical" evidence="6">
    <location>
        <begin position="348"/>
        <end position="369"/>
    </location>
</feature>
<reference evidence="8" key="2">
    <citation type="submission" date="2020-02" db="EMBL/GenBank/DDBJ databases">
        <title>Identification and distribution of gene clusters putatively required for synthesis of sphingolipid metabolism inhibitors in phylogenetically diverse species of the filamentous fungus Fusarium.</title>
        <authorList>
            <person name="Kim H.-S."/>
            <person name="Busman M."/>
            <person name="Brown D.W."/>
            <person name="Divon H."/>
            <person name="Uhlig S."/>
            <person name="Proctor R.H."/>
        </authorList>
    </citation>
    <scope>NUCLEOTIDE SEQUENCE</scope>
    <source>
        <strain evidence="8">NRRL 25174</strain>
    </source>
</reference>
<evidence type="ECO:0000256" key="2">
    <source>
        <dbReference type="ARBA" id="ARBA00022692"/>
    </source>
</evidence>
<comment type="subcellular location">
    <subcellularLocation>
        <location evidence="1">Membrane</location>
        <topology evidence="1">Multi-pass membrane protein</topology>
    </subcellularLocation>
</comment>
<dbReference type="PANTHER" id="PTHR23501:SF195">
    <property type="entry name" value="PEP5"/>
    <property type="match status" value="1"/>
</dbReference>
<feature type="transmembrane region" description="Helical" evidence="6">
    <location>
        <begin position="136"/>
        <end position="157"/>
    </location>
</feature>
<dbReference type="Pfam" id="PF07690">
    <property type="entry name" value="MFS_1"/>
    <property type="match status" value="1"/>
</dbReference>
<proteinExistence type="predicted"/>
<gene>
    <name evidence="8" type="ORF">FBEOM_11945</name>
</gene>
<dbReference type="PROSITE" id="PS50850">
    <property type="entry name" value="MFS"/>
    <property type="match status" value="1"/>
</dbReference>
<dbReference type="Proteomes" id="UP000730481">
    <property type="component" value="Unassembled WGS sequence"/>
</dbReference>
<feature type="transmembrane region" description="Helical" evidence="6">
    <location>
        <begin position="46"/>
        <end position="65"/>
    </location>
</feature>
<dbReference type="SUPFAM" id="SSF103473">
    <property type="entry name" value="MFS general substrate transporter"/>
    <property type="match status" value="1"/>
</dbReference>
<evidence type="ECO:0000256" key="6">
    <source>
        <dbReference type="SAM" id="Phobius"/>
    </source>
</evidence>
<dbReference type="Gene3D" id="1.20.1250.20">
    <property type="entry name" value="MFS general substrate transporter like domains"/>
    <property type="match status" value="1"/>
</dbReference>
<accession>A0A9P5DR86</accession>
<evidence type="ECO:0000313" key="8">
    <source>
        <dbReference type="EMBL" id="KAF4334226.1"/>
    </source>
</evidence>
<feature type="transmembrane region" description="Helical" evidence="6">
    <location>
        <begin position="407"/>
        <end position="434"/>
    </location>
</feature>
<dbReference type="EMBL" id="PVQB02000717">
    <property type="protein sequence ID" value="KAF4334226.1"/>
    <property type="molecule type" value="Genomic_DNA"/>
</dbReference>
<dbReference type="InterPro" id="IPR011701">
    <property type="entry name" value="MFS"/>
</dbReference>
<dbReference type="GO" id="GO:0005886">
    <property type="term" value="C:plasma membrane"/>
    <property type="evidence" value="ECO:0007669"/>
    <property type="project" value="TreeGrafter"/>
</dbReference>
<feature type="transmembrane region" description="Helical" evidence="6">
    <location>
        <begin position="204"/>
        <end position="223"/>
    </location>
</feature>
<dbReference type="InterPro" id="IPR036259">
    <property type="entry name" value="MFS_trans_sf"/>
</dbReference>
<comment type="caution">
    <text evidence="8">The sequence shown here is derived from an EMBL/GenBank/DDBJ whole genome shotgun (WGS) entry which is preliminary data.</text>
</comment>
<feature type="domain" description="Major facilitator superfamily (MFS) profile" evidence="7">
    <location>
        <begin position="46"/>
        <end position="459"/>
    </location>
</feature>
<evidence type="ECO:0000256" key="5">
    <source>
        <dbReference type="ARBA" id="ARBA00023180"/>
    </source>
</evidence>
<feature type="transmembrane region" description="Helical" evidence="6">
    <location>
        <begin position="169"/>
        <end position="192"/>
    </location>
</feature>